<dbReference type="RefSeq" id="WP_305992452.1">
    <property type="nucleotide sequence ID" value="NZ_JAVAMP010000006.1"/>
</dbReference>
<feature type="transmembrane region" description="Helical" evidence="6">
    <location>
        <begin position="70"/>
        <end position="89"/>
    </location>
</feature>
<dbReference type="InterPro" id="IPR050222">
    <property type="entry name" value="MATE_MdtK"/>
</dbReference>
<dbReference type="PANTHER" id="PTHR43298">
    <property type="entry name" value="MULTIDRUG RESISTANCE PROTEIN NORM-RELATED"/>
    <property type="match status" value="1"/>
</dbReference>
<evidence type="ECO:0000256" key="2">
    <source>
        <dbReference type="ARBA" id="ARBA00010199"/>
    </source>
</evidence>
<organism evidence="7 8">
    <name type="scientific">Chengkuizengella axinellae</name>
    <dbReference type="NCBI Taxonomy" id="3064388"/>
    <lineage>
        <taxon>Bacteria</taxon>
        <taxon>Bacillati</taxon>
        <taxon>Bacillota</taxon>
        <taxon>Bacilli</taxon>
        <taxon>Bacillales</taxon>
        <taxon>Paenibacillaceae</taxon>
        <taxon>Chengkuizengella</taxon>
    </lineage>
</organism>
<evidence type="ECO:0000256" key="4">
    <source>
        <dbReference type="ARBA" id="ARBA00022448"/>
    </source>
</evidence>
<evidence type="ECO:0000313" key="7">
    <source>
        <dbReference type="EMBL" id="MDP5275140.1"/>
    </source>
</evidence>
<keyword evidence="6" id="KW-1133">Transmembrane helix</keyword>
<name>A0ABT9J0K6_9BACL</name>
<evidence type="ECO:0000256" key="6">
    <source>
        <dbReference type="SAM" id="Phobius"/>
    </source>
</evidence>
<dbReference type="InterPro" id="IPR002528">
    <property type="entry name" value="MATE_fam"/>
</dbReference>
<keyword evidence="6" id="KW-0812">Transmembrane</keyword>
<evidence type="ECO:0000256" key="5">
    <source>
        <dbReference type="ARBA" id="ARBA00031636"/>
    </source>
</evidence>
<dbReference type="PANTHER" id="PTHR43298:SF2">
    <property type="entry name" value="FMN_FAD EXPORTER YEEO-RELATED"/>
    <property type="match status" value="1"/>
</dbReference>
<feature type="transmembrane region" description="Helical" evidence="6">
    <location>
        <begin position="101"/>
        <end position="120"/>
    </location>
</feature>
<evidence type="ECO:0000256" key="1">
    <source>
        <dbReference type="ARBA" id="ARBA00003408"/>
    </source>
</evidence>
<protein>
    <recommendedName>
        <fullName evidence="3">Probable multidrug resistance protein NorM</fullName>
    </recommendedName>
    <alternativeName>
        <fullName evidence="5">Multidrug-efflux transporter</fullName>
    </alternativeName>
</protein>
<keyword evidence="6" id="KW-0472">Membrane</keyword>
<dbReference type="Proteomes" id="UP001231941">
    <property type="component" value="Unassembled WGS sequence"/>
</dbReference>
<feature type="transmembrane region" description="Helical" evidence="6">
    <location>
        <begin position="140"/>
        <end position="160"/>
    </location>
</feature>
<keyword evidence="4" id="KW-0813">Transport</keyword>
<evidence type="ECO:0000256" key="3">
    <source>
        <dbReference type="ARBA" id="ARBA00020268"/>
    </source>
</evidence>
<dbReference type="EMBL" id="JAVAMP010000006">
    <property type="protein sequence ID" value="MDP5275140.1"/>
    <property type="molecule type" value="Genomic_DNA"/>
</dbReference>
<keyword evidence="8" id="KW-1185">Reference proteome</keyword>
<reference evidence="7 8" key="1">
    <citation type="submission" date="2023-08" db="EMBL/GenBank/DDBJ databases">
        <authorList>
            <person name="Park J.-S."/>
        </authorList>
    </citation>
    <scope>NUCLEOTIDE SEQUENCE [LARGE SCALE GENOMIC DNA]</scope>
    <source>
        <strain evidence="7 8">2205SS18-9</strain>
    </source>
</reference>
<comment type="similarity">
    <text evidence="2">Belongs to the multi antimicrobial extrusion (MATE) (TC 2.A.66.1) family.</text>
</comment>
<evidence type="ECO:0000313" key="8">
    <source>
        <dbReference type="Proteomes" id="UP001231941"/>
    </source>
</evidence>
<accession>A0ABT9J0K6</accession>
<dbReference type="Pfam" id="PF01554">
    <property type="entry name" value="MatE"/>
    <property type="match status" value="1"/>
</dbReference>
<proteinExistence type="inferred from homology"/>
<feature type="transmembrane region" description="Helical" evidence="6">
    <location>
        <begin position="44"/>
        <end position="64"/>
    </location>
</feature>
<comment type="caution">
    <text evidence="7">The sequence shown here is derived from an EMBL/GenBank/DDBJ whole genome shotgun (WGS) entry which is preliminary data.</text>
</comment>
<gene>
    <name evidence="7" type="ORF">Q5Y73_13570</name>
</gene>
<sequence>MKCIRHFFRTGSYNQLFSGPILSFIGGKESAEIAIGKDYLQLRFYAMSFGIVNFVLAGFFRGIGDTRTPMVLALINSSLIILFTYTLAYGKWGFPELQLEGAGWAFLIGECVAFIGGWTHQKVNFNKSEAKLIEKKSSKLGIQEFSISVSMLIFTFFCILETRY</sequence>
<comment type="function">
    <text evidence="1">Multidrug efflux pump.</text>
</comment>